<gene>
    <name evidence="2" type="ORF">ATK23_2666</name>
</gene>
<evidence type="ECO:0000313" key="2">
    <source>
        <dbReference type="EMBL" id="PJJ45395.1"/>
    </source>
</evidence>
<dbReference type="PANTHER" id="PTHR41878">
    <property type="entry name" value="LEXA REPRESSOR-RELATED"/>
    <property type="match status" value="1"/>
</dbReference>
<name>A0ABX4N0R8_9MICC</name>
<dbReference type="InterPro" id="IPR012912">
    <property type="entry name" value="Plasmid_pRiA4b_Orf3-like"/>
</dbReference>
<protein>
    <submittedName>
        <fullName evidence="2">PRiA4b ORF-3-like protein</fullName>
    </submittedName>
</protein>
<dbReference type="InterPro" id="IPR024047">
    <property type="entry name" value="MM3350-like_sf"/>
</dbReference>
<accession>A0ABX4N0R8</accession>
<dbReference type="Proteomes" id="UP000229263">
    <property type="component" value="Unassembled WGS sequence"/>
</dbReference>
<comment type="caution">
    <text evidence="2">The sequence shown here is derived from an EMBL/GenBank/DDBJ whole genome shotgun (WGS) entry which is preliminary data.</text>
</comment>
<dbReference type="Pfam" id="PF07929">
    <property type="entry name" value="PRiA4_ORF3"/>
    <property type="match status" value="1"/>
</dbReference>
<evidence type="ECO:0000313" key="3">
    <source>
        <dbReference type="Proteomes" id="UP000229263"/>
    </source>
</evidence>
<dbReference type="Gene3D" id="3.10.290.30">
    <property type="entry name" value="MM3350-like"/>
    <property type="match status" value="1"/>
</dbReference>
<sequence>MAKKKKKQKPKQGHPARLQAGVVSMDRVKVGRGLDALTGQFVQWAAKYRDDPEMTMMLLATVRETLGIYAEVVGLDKVTDFDPPKLLAVLSSMLEFEEAEDPEAAASGLGTMIFMAWSDYAEFLRDTGLWKREDESLEWFLEALEAHDPFGEDADAAGNDAIDEIMASDEASAAALAEIVAMPISKLARAALPWVLVEGKKLWGSMPVGEFLETAAAALADYMPAGVDESRRPVVLGVVLTALESVNAIKLPDKGKPERGLMHEDIMQHEDADAFEANFYFIQACMDLFMDKPESMDEASIQAWGLAAFWIVAGIDGTPHRVDAPRDDQFSPEVWETAHVRLRELVSLGLLEEGETYSVPAIVRLAITDVENDLLDDGDEFDDAELDALFGPESDEPKRLKREEPYTGKVLQLKLTLKEAKPPIWRRVLVPMDLNLGDLHDIIQASFDWYDGHLHIFYAGGFGGTSYGPEIDDMDYEKNEAETLVSSLLKKEKDRLDYMYDFGDGWEIRIDVEKVLDADDGQLPRCTGGRRMAPLEDSGGVGGWEAKLEILEDPTDPEYEEVKEWLSGFGGDEEDEVDPAYFSKEDINAHLELEF</sequence>
<reference evidence="2 3" key="1">
    <citation type="submission" date="2017-11" db="EMBL/GenBank/DDBJ databases">
        <title>Sequencing the genomes of 1000 actinobacteria strains.</title>
        <authorList>
            <person name="Klenk H.-P."/>
        </authorList>
    </citation>
    <scope>NUCLEOTIDE SEQUENCE [LARGE SCALE GENOMIC DNA]</scope>
    <source>
        <strain evidence="2 3">DSM 12798</strain>
    </source>
</reference>
<keyword evidence="3" id="KW-1185">Reference proteome</keyword>
<dbReference type="PANTHER" id="PTHR41878:SF1">
    <property type="entry name" value="TNPR PROTEIN"/>
    <property type="match status" value="1"/>
</dbReference>
<organism evidence="2 3">
    <name type="scientific">Glutamicibacter mysorens</name>
    <dbReference type="NCBI Taxonomy" id="257984"/>
    <lineage>
        <taxon>Bacteria</taxon>
        <taxon>Bacillati</taxon>
        <taxon>Actinomycetota</taxon>
        <taxon>Actinomycetes</taxon>
        <taxon>Micrococcales</taxon>
        <taxon>Micrococcaceae</taxon>
        <taxon>Glutamicibacter</taxon>
    </lineage>
</organism>
<proteinExistence type="predicted"/>
<dbReference type="EMBL" id="PGEY01000001">
    <property type="protein sequence ID" value="PJJ45395.1"/>
    <property type="molecule type" value="Genomic_DNA"/>
</dbReference>
<dbReference type="RefSeq" id="WP_066142992.1">
    <property type="nucleotide sequence ID" value="NZ_PGEY01000001.1"/>
</dbReference>
<evidence type="ECO:0000259" key="1">
    <source>
        <dbReference type="Pfam" id="PF07929"/>
    </source>
</evidence>
<feature type="domain" description="Plasmid pRiA4b Orf3-like" evidence="1">
    <location>
        <begin position="409"/>
        <end position="569"/>
    </location>
</feature>
<dbReference type="SUPFAM" id="SSF159941">
    <property type="entry name" value="MM3350-like"/>
    <property type="match status" value="1"/>
</dbReference>